<keyword evidence="4" id="KW-1185">Reference proteome</keyword>
<dbReference type="RefSeq" id="XP_046046016.1">
    <property type="nucleotide sequence ID" value="XM_046198146.1"/>
</dbReference>
<feature type="domain" description="Nephrocystin 3-like N-terminal" evidence="2">
    <location>
        <begin position="312"/>
        <end position="475"/>
    </location>
</feature>
<evidence type="ECO:0000313" key="3">
    <source>
        <dbReference type="EMBL" id="KAH7240222.1"/>
    </source>
</evidence>
<dbReference type="PANTHER" id="PTHR46082:SF11">
    <property type="entry name" value="AAA+ ATPASE DOMAIN-CONTAINING PROTEIN-RELATED"/>
    <property type="match status" value="1"/>
</dbReference>
<dbReference type="EMBL" id="JAGMUX010000014">
    <property type="protein sequence ID" value="KAH7240222.1"/>
    <property type="molecule type" value="Genomic_DNA"/>
</dbReference>
<dbReference type="InterPro" id="IPR035994">
    <property type="entry name" value="Nucleoside_phosphorylase_sf"/>
</dbReference>
<reference evidence="3" key="1">
    <citation type="journal article" date="2021" name="Nat. Commun.">
        <title>Genetic determinants of endophytism in the Arabidopsis root mycobiome.</title>
        <authorList>
            <person name="Mesny F."/>
            <person name="Miyauchi S."/>
            <person name="Thiergart T."/>
            <person name="Pickel B."/>
            <person name="Atanasova L."/>
            <person name="Karlsson M."/>
            <person name="Huettel B."/>
            <person name="Barry K.W."/>
            <person name="Haridas S."/>
            <person name="Chen C."/>
            <person name="Bauer D."/>
            <person name="Andreopoulos W."/>
            <person name="Pangilinan J."/>
            <person name="LaButti K."/>
            <person name="Riley R."/>
            <person name="Lipzen A."/>
            <person name="Clum A."/>
            <person name="Drula E."/>
            <person name="Henrissat B."/>
            <person name="Kohler A."/>
            <person name="Grigoriev I.V."/>
            <person name="Martin F.M."/>
            <person name="Hacquard S."/>
        </authorList>
    </citation>
    <scope>NUCLEOTIDE SEQUENCE</scope>
    <source>
        <strain evidence="3">MPI-CAGE-AT-0023</strain>
    </source>
</reference>
<dbReference type="InterPro" id="IPR027417">
    <property type="entry name" value="P-loop_NTPase"/>
</dbReference>
<name>A0A9P9JWI1_FUSRE</name>
<dbReference type="SUPFAM" id="SSF53167">
    <property type="entry name" value="Purine and uridine phosphorylases"/>
    <property type="match status" value="1"/>
</dbReference>
<evidence type="ECO:0000313" key="4">
    <source>
        <dbReference type="Proteomes" id="UP000720189"/>
    </source>
</evidence>
<dbReference type="InterPro" id="IPR056884">
    <property type="entry name" value="NPHP3-like_N"/>
</dbReference>
<dbReference type="OrthoDB" id="1577640at2759"/>
<dbReference type="GO" id="GO:0003824">
    <property type="term" value="F:catalytic activity"/>
    <property type="evidence" value="ECO:0007669"/>
    <property type="project" value="InterPro"/>
</dbReference>
<dbReference type="InterPro" id="IPR053137">
    <property type="entry name" value="NLR-like"/>
</dbReference>
<organism evidence="3 4">
    <name type="scientific">Fusarium redolens</name>
    <dbReference type="NCBI Taxonomy" id="48865"/>
    <lineage>
        <taxon>Eukaryota</taxon>
        <taxon>Fungi</taxon>
        <taxon>Dikarya</taxon>
        <taxon>Ascomycota</taxon>
        <taxon>Pezizomycotina</taxon>
        <taxon>Sordariomycetes</taxon>
        <taxon>Hypocreomycetidae</taxon>
        <taxon>Hypocreales</taxon>
        <taxon>Nectriaceae</taxon>
        <taxon>Fusarium</taxon>
        <taxon>Fusarium redolens species complex</taxon>
    </lineage>
</organism>
<accession>A0A9P9JWI1</accession>
<sequence>MNYFPLYSSSFTIFPTQKGQLWPELRTEPGKCNVVIAALPSGHYGTTSAAVARDMVRTFSNVRIGLMVGIGGGVPTQHDIRLGDLVVSSPDRRDGGVIQYDYGKAIQCQGLLIKGSLNQPPTSILTAMTKLRATNARKGHKIEETIQVILEQNPRLTDKYQRLSPDNYRLYKADFLRASPGKSCLLACHNSNLIPRDARSSREDNLKIHYGLVTSGDQVMKDAVIRDRLSADEEVLCFEMESAGLNNHFPSAYAEELILQISPQRVEVEKTIEDLLAHVHEPILKIHEKVGALNFKAKKEEEQDFIQQRQPDTGQWFLRSESFQAWLQSKGTTLYCPGMLGTGKTILTATTTEYLRTKFKNDDSISLTYIYCHYQRREEQTAENLLASVLRQLAQYYSPLPDMVASLYKTHRQGNEELKMQEMLQVVQAVASSFTRVFIVIDSLDELEATDKSRGMFLSEICKLQSEAAVNILITLRPDRSLDNKLLPSFSQKVYAQGYHAVSTRAVLS</sequence>
<dbReference type="Proteomes" id="UP000720189">
    <property type="component" value="Unassembled WGS sequence"/>
</dbReference>
<dbReference type="PANTHER" id="PTHR46082">
    <property type="entry name" value="ATP/GTP-BINDING PROTEIN-RELATED"/>
    <property type="match status" value="1"/>
</dbReference>
<gene>
    <name evidence="3" type="ORF">BKA55DRAFT_678558</name>
</gene>
<comment type="caution">
    <text evidence="3">The sequence shown here is derived from an EMBL/GenBank/DDBJ whole genome shotgun (WGS) entry which is preliminary data.</text>
</comment>
<dbReference type="GeneID" id="70228100"/>
<dbReference type="Gene3D" id="3.40.50.1580">
    <property type="entry name" value="Nucleoside phosphorylase domain"/>
    <property type="match status" value="1"/>
</dbReference>
<keyword evidence="1" id="KW-0677">Repeat</keyword>
<evidence type="ECO:0000256" key="1">
    <source>
        <dbReference type="ARBA" id="ARBA00022737"/>
    </source>
</evidence>
<evidence type="ECO:0000259" key="2">
    <source>
        <dbReference type="Pfam" id="PF24883"/>
    </source>
</evidence>
<dbReference type="Pfam" id="PF24883">
    <property type="entry name" value="NPHP3_N"/>
    <property type="match status" value="1"/>
</dbReference>
<protein>
    <recommendedName>
        <fullName evidence="2">Nephrocystin 3-like N-terminal domain-containing protein</fullName>
    </recommendedName>
</protein>
<dbReference type="AlphaFoldDB" id="A0A9P9JWI1"/>
<dbReference type="Gene3D" id="3.40.50.300">
    <property type="entry name" value="P-loop containing nucleotide triphosphate hydrolases"/>
    <property type="match status" value="1"/>
</dbReference>
<dbReference type="GO" id="GO:0009116">
    <property type="term" value="P:nucleoside metabolic process"/>
    <property type="evidence" value="ECO:0007669"/>
    <property type="project" value="InterPro"/>
</dbReference>
<proteinExistence type="predicted"/>